<dbReference type="Proteomes" id="UP000615687">
    <property type="component" value="Unassembled WGS sequence"/>
</dbReference>
<name>A0ABR9C966_9HYPH</name>
<dbReference type="RefSeq" id="WP_192108817.1">
    <property type="nucleotide sequence ID" value="NZ_JACYXJ010000003.1"/>
</dbReference>
<gene>
    <name evidence="1" type="ORF">IG617_08625</name>
</gene>
<organism evidence="1 2">
    <name type="scientific">Roseibium polysiphoniae</name>
    <dbReference type="NCBI Taxonomy" id="2571221"/>
    <lineage>
        <taxon>Bacteria</taxon>
        <taxon>Pseudomonadati</taxon>
        <taxon>Pseudomonadota</taxon>
        <taxon>Alphaproteobacteria</taxon>
        <taxon>Hyphomicrobiales</taxon>
        <taxon>Stappiaceae</taxon>
        <taxon>Roseibium</taxon>
    </lineage>
</organism>
<reference evidence="1 2" key="1">
    <citation type="submission" date="2020-09" db="EMBL/GenBank/DDBJ databases">
        <title>The genome sequence of type strain Labrenzia polysiphoniae KACC 19711.</title>
        <authorList>
            <person name="Liu Y."/>
        </authorList>
    </citation>
    <scope>NUCLEOTIDE SEQUENCE [LARGE SCALE GENOMIC DNA]</scope>
    <source>
        <strain evidence="1 2">KACC 19711</strain>
    </source>
</reference>
<protein>
    <submittedName>
        <fullName evidence="1">Uncharacterized protein</fullName>
    </submittedName>
</protein>
<proteinExistence type="predicted"/>
<evidence type="ECO:0000313" key="1">
    <source>
        <dbReference type="EMBL" id="MBD8876347.1"/>
    </source>
</evidence>
<dbReference type="EMBL" id="JACYXJ010000003">
    <property type="protein sequence ID" value="MBD8876347.1"/>
    <property type="molecule type" value="Genomic_DNA"/>
</dbReference>
<keyword evidence="2" id="KW-1185">Reference proteome</keyword>
<evidence type="ECO:0000313" key="2">
    <source>
        <dbReference type="Proteomes" id="UP000615687"/>
    </source>
</evidence>
<sequence>MQFPSSLQGESLTRLLQGAALGAGLAITVGFSWGGWVLGGTAAQQTADGAKNAVIAVLAPICADKFQSANDAASNLESLKKESTYKQVNFIEEGGWAILPGNEKSGSGVAKACAEILNDLN</sequence>
<accession>A0ABR9C966</accession>
<comment type="caution">
    <text evidence="1">The sequence shown here is derived from an EMBL/GenBank/DDBJ whole genome shotgun (WGS) entry which is preliminary data.</text>
</comment>